<gene>
    <name evidence="1" type="ORF">Harvfovirus20_1</name>
</gene>
<sequence length="109" mass="12330">MSAVCLRRLTTLNRTVCAITHHSGTTLRRPIRWLSVPPPKAKYWVASGLIWPHQQGCDLSTVVNKYLDDGWYLYGRPFLGRNDLIHQAIVRSKSIIAGSDPSDDVTKRD</sequence>
<protein>
    <recommendedName>
        <fullName evidence="2">DUF1737 domain-containing protein</fullName>
    </recommendedName>
</protein>
<organism evidence="1">
    <name type="scientific">Harvfovirus sp</name>
    <dbReference type="NCBI Taxonomy" id="2487768"/>
    <lineage>
        <taxon>Viruses</taxon>
        <taxon>Varidnaviria</taxon>
        <taxon>Bamfordvirae</taxon>
        <taxon>Nucleocytoviricota</taxon>
        <taxon>Megaviricetes</taxon>
        <taxon>Imitervirales</taxon>
        <taxon>Mimiviridae</taxon>
        <taxon>Klosneuvirinae</taxon>
    </lineage>
</organism>
<dbReference type="EMBL" id="MK072262">
    <property type="protein sequence ID" value="AYV81182.1"/>
    <property type="molecule type" value="Genomic_DNA"/>
</dbReference>
<reference evidence="1" key="1">
    <citation type="submission" date="2018-10" db="EMBL/GenBank/DDBJ databases">
        <title>Hidden diversity of soil giant viruses.</title>
        <authorList>
            <person name="Schulz F."/>
            <person name="Alteio L."/>
            <person name="Goudeau D."/>
            <person name="Ryan E.M."/>
            <person name="Malmstrom R.R."/>
            <person name="Blanchard J."/>
            <person name="Woyke T."/>
        </authorList>
    </citation>
    <scope>NUCLEOTIDE SEQUENCE</scope>
    <source>
        <strain evidence="1">HAV1</strain>
    </source>
</reference>
<evidence type="ECO:0008006" key="2">
    <source>
        <dbReference type="Google" id="ProtNLM"/>
    </source>
</evidence>
<name>A0A3G5A1V9_9VIRU</name>
<evidence type="ECO:0000313" key="1">
    <source>
        <dbReference type="EMBL" id="AYV81182.1"/>
    </source>
</evidence>
<proteinExistence type="predicted"/>
<accession>A0A3G5A1V9</accession>